<organism evidence="2 3">
    <name type="scientific">Taxus chinensis</name>
    <name type="common">Chinese yew</name>
    <name type="synonym">Taxus wallichiana var. chinensis</name>
    <dbReference type="NCBI Taxonomy" id="29808"/>
    <lineage>
        <taxon>Eukaryota</taxon>
        <taxon>Viridiplantae</taxon>
        <taxon>Streptophyta</taxon>
        <taxon>Embryophyta</taxon>
        <taxon>Tracheophyta</taxon>
        <taxon>Spermatophyta</taxon>
        <taxon>Pinopsida</taxon>
        <taxon>Pinidae</taxon>
        <taxon>Conifers II</taxon>
        <taxon>Cupressales</taxon>
        <taxon>Taxaceae</taxon>
        <taxon>Taxus</taxon>
    </lineage>
</organism>
<protein>
    <submittedName>
        <fullName evidence="2">Uncharacterized protein</fullName>
    </submittedName>
</protein>
<dbReference type="AlphaFoldDB" id="A0AA38C6A8"/>
<feature type="compositionally biased region" description="Low complexity" evidence="1">
    <location>
        <begin position="182"/>
        <end position="205"/>
    </location>
</feature>
<feature type="compositionally biased region" description="Acidic residues" evidence="1">
    <location>
        <begin position="126"/>
        <end position="135"/>
    </location>
</feature>
<evidence type="ECO:0000313" key="2">
    <source>
        <dbReference type="EMBL" id="KAH9291004.1"/>
    </source>
</evidence>
<sequence length="254" mass="27309">MSVLRAPHQPVATLTTDRHGGYTIPAYGRYMGRGDDDIGLLIHHRAAYRSCGMGRDQSERLEGGPRDHGWTVVTPGIPIIARGIVRARGRAGAPQEPLLQIAVGPAHSSDEPIDIDSDSEEHIEGGSEEQTDESDPEWHDTQDILRVEREEQSAERETVASKEPLSRGHGGDDESVVGHHVAPTTGTAPQSTAASAAGAGPGDPSWRPGDPKTIDEWQVLIRRVCVDSLMIPMDKTPCGVIYGCRGALSSRQAH</sequence>
<comment type="caution">
    <text evidence="2">The sequence shown here is derived from an EMBL/GenBank/DDBJ whole genome shotgun (WGS) entry which is preliminary data.</text>
</comment>
<feature type="compositionally biased region" description="Basic and acidic residues" evidence="1">
    <location>
        <begin position="136"/>
        <end position="172"/>
    </location>
</feature>
<dbReference type="EMBL" id="JAHRHJ020003813">
    <property type="protein sequence ID" value="KAH9291004.1"/>
    <property type="molecule type" value="Genomic_DNA"/>
</dbReference>
<dbReference type="Proteomes" id="UP000824469">
    <property type="component" value="Unassembled WGS sequence"/>
</dbReference>
<gene>
    <name evidence="2" type="ORF">KI387_044133</name>
</gene>
<evidence type="ECO:0000256" key="1">
    <source>
        <dbReference type="SAM" id="MobiDB-lite"/>
    </source>
</evidence>
<evidence type="ECO:0000313" key="3">
    <source>
        <dbReference type="Proteomes" id="UP000824469"/>
    </source>
</evidence>
<accession>A0AA38C6A8</accession>
<keyword evidence="3" id="KW-1185">Reference proteome</keyword>
<proteinExistence type="predicted"/>
<name>A0AA38C6A8_TAXCH</name>
<reference evidence="2 3" key="1">
    <citation type="journal article" date="2021" name="Nat. Plants">
        <title>The Taxus genome provides insights into paclitaxel biosynthesis.</title>
        <authorList>
            <person name="Xiong X."/>
            <person name="Gou J."/>
            <person name="Liao Q."/>
            <person name="Li Y."/>
            <person name="Zhou Q."/>
            <person name="Bi G."/>
            <person name="Li C."/>
            <person name="Du R."/>
            <person name="Wang X."/>
            <person name="Sun T."/>
            <person name="Guo L."/>
            <person name="Liang H."/>
            <person name="Lu P."/>
            <person name="Wu Y."/>
            <person name="Zhang Z."/>
            <person name="Ro D.K."/>
            <person name="Shang Y."/>
            <person name="Huang S."/>
            <person name="Yan J."/>
        </authorList>
    </citation>
    <scope>NUCLEOTIDE SEQUENCE [LARGE SCALE GENOMIC DNA]</scope>
    <source>
        <strain evidence="2">Ta-2019</strain>
    </source>
</reference>
<feature type="region of interest" description="Disordered" evidence="1">
    <location>
        <begin position="102"/>
        <end position="212"/>
    </location>
</feature>